<evidence type="ECO:0000256" key="7">
    <source>
        <dbReference type="SAM" id="MobiDB-lite"/>
    </source>
</evidence>
<dbReference type="GO" id="GO:0016020">
    <property type="term" value="C:membrane"/>
    <property type="evidence" value="ECO:0007669"/>
    <property type="project" value="UniProtKB-SubCell"/>
</dbReference>
<dbReference type="SUPFAM" id="SSF117892">
    <property type="entry name" value="Band 7/SPFH domain"/>
    <property type="match status" value="1"/>
</dbReference>
<comment type="similarity">
    <text evidence="2">Belongs to the band 7/mec-2 family. HflK subfamily.</text>
</comment>
<feature type="coiled-coil region" evidence="6">
    <location>
        <begin position="250"/>
        <end position="277"/>
    </location>
</feature>
<comment type="subcellular location">
    <subcellularLocation>
        <location evidence="1">Membrane</location>
    </subcellularLocation>
</comment>
<dbReference type="PANTHER" id="PTHR43327:SF2">
    <property type="entry name" value="MODULATOR OF FTSH PROTEASE HFLK"/>
    <property type="match status" value="1"/>
</dbReference>
<gene>
    <name evidence="10" type="ORF">METZ01_LOCUS94684</name>
</gene>
<proteinExistence type="inferred from homology"/>
<dbReference type="AlphaFoldDB" id="A0A381VNE7"/>
<evidence type="ECO:0000256" key="5">
    <source>
        <dbReference type="ARBA" id="ARBA00023136"/>
    </source>
</evidence>
<feature type="transmembrane region" description="Helical" evidence="8">
    <location>
        <begin position="63"/>
        <end position="82"/>
    </location>
</feature>
<evidence type="ECO:0000256" key="6">
    <source>
        <dbReference type="SAM" id="Coils"/>
    </source>
</evidence>
<dbReference type="InterPro" id="IPR036013">
    <property type="entry name" value="Band_7/SPFH_dom_sf"/>
</dbReference>
<dbReference type="InterPro" id="IPR020980">
    <property type="entry name" value="Membrane_HflK_N"/>
</dbReference>
<dbReference type="PRINTS" id="PR00721">
    <property type="entry name" value="STOMATIN"/>
</dbReference>
<evidence type="ECO:0000256" key="2">
    <source>
        <dbReference type="ARBA" id="ARBA00006971"/>
    </source>
</evidence>
<keyword evidence="4 8" id="KW-1133">Transmembrane helix</keyword>
<evidence type="ECO:0000256" key="8">
    <source>
        <dbReference type="SAM" id="Phobius"/>
    </source>
</evidence>
<evidence type="ECO:0000256" key="3">
    <source>
        <dbReference type="ARBA" id="ARBA00022692"/>
    </source>
</evidence>
<dbReference type="SMART" id="SM00244">
    <property type="entry name" value="PHB"/>
    <property type="match status" value="1"/>
</dbReference>
<dbReference type="InterPro" id="IPR050710">
    <property type="entry name" value="Band7/mec-2_domain"/>
</dbReference>
<evidence type="ECO:0000259" key="9">
    <source>
        <dbReference type="SMART" id="SM00244"/>
    </source>
</evidence>
<dbReference type="EMBL" id="UINC01009324">
    <property type="protein sequence ID" value="SVA41830.1"/>
    <property type="molecule type" value="Genomic_DNA"/>
</dbReference>
<evidence type="ECO:0000256" key="1">
    <source>
        <dbReference type="ARBA" id="ARBA00004370"/>
    </source>
</evidence>
<keyword evidence="3 8" id="KW-0812">Transmembrane</keyword>
<dbReference type="InterPro" id="IPR001972">
    <property type="entry name" value="Stomatin_HflK_fam"/>
</dbReference>
<reference evidence="10" key="1">
    <citation type="submission" date="2018-05" db="EMBL/GenBank/DDBJ databases">
        <authorList>
            <person name="Lanie J.A."/>
            <person name="Ng W.-L."/>
            <person name="Kazmierczak K.M."/>
            <person name="Andrzejewski T.M."/>
            <person name="Davidsen T.M."/>
            <person name="Wayne K.J."/>
            <person name="Tettelin H."/>
            <person name="Glass J.I."/>
            <person name="Rusch D."/>
            <person name="Podicherti R."/>
            <person name="Tsui H.-C.T."/>
            <person name="Winkler M.E."/>
        </authorList>
    </citation>
    <scope>NUCLEOTIDE SEQUENCE</scope>
</reference>
<sequence length="373" mass="41636">MVWKIQRGGPWGGNGGGSGQGPWGGGSGPKGGPQPPDIEEILRRSQDKFKKFFPGRGKGGRRLSLLIGVLVLFWLATGFYRVQPGEEGVELMFGEFVKRTTPGLNYWFPTPIGQVFTPNVENTNITTVGFREFGQSGTRNTTVRDVAEESLMLTGDQNIIDIDYVVQWRIKNAADFLFNIRNPEATVKLASESAIREVVGQTTLEDALARKRTLVETSTVEVLQKILDNYKAGVFITSIKLQKVEPPQQVIDAFNDVQRARQDKERQQNEAYAYRNDIVPKAKGEAARMIQEATGYKERMVLEAEGEAKRFLSVFEAYKGNKAVTRSRLYLERMQQVFKDSEKVIIDPGKGGTGVLPYLPLPELRKRSSGADK</sequence>
<keyword evidence="6" id="KW-0175">Coiled coil</keyword>
<dbReference type="InterPro" id="IPR010201">
    <property type="entry name" value="HflK"/>
</dbReference>
<keyword evidence="5 8" id="KW-0472">Membrane</keyword>
<dbReference type="CDD" id="cd03404">
    <property type="entry name" value="SPFH_HflK"/>
    <property type="match status" value="1"/>
</dbReference>
<dbReference type="Gene3D" id="3.30.479.30">
    <property type="entry name" value="Band 7 domain"/>
    <property type="match status" value="1"/>
</dbReference>
<name>A0A381VNE7_9ZZZZ</name>
<dbReference type="InterPro" id="IPR001107">
    <property type="entry name" value="Band_7"/>
</dbReference>
<feature type="domain" description="Band 7" evidence="9">
    <location>
        <begin position="77"/>
        <end position="258"/>
    </location>
</feature>
<dbReference type="NCBIfam" id="TIGR01933">
    <property type="entry name" value="hflK"/>
    <property type="match status" value="1"/>
</dbReference>
<evidence type="ECO:0000256" key="4">
    <source>
        <dbReference type="ARBA" id="ARBA00022989"/>
    </source>
</evidence>
<dbReference type="PANTHER" id="PTHR43327">
    <property type="entry name" value="STOMATIN-LIKE PROTEIN 2, MITOCHONDRIAL"/>
    <property type="match status" value="1"/>
</dbReference>
<protein>
    <recommendedName>
        <fullName evidence="9">Band 7 domain-containing protein</fullName>
    </recommendedName>
</protein>
<dbReference type="Pfam" id="PF12221">
    <property type="entry name" value="HflK_N"/>
    <property type="match status" value="1"/>
</dbReference>
<feature type="region of interest" description="Disordered" evidence="7">
    <location>
        <begin position="1"/>
        <end position="37"/>
    </location>
</feature>
<organism evidence="10">
    <name type="scientific">marine metagenome</name>
    <dbReference type="NCBI Taxonomy" id="408172"/>
    <lineage>
        <taxon>unclassified sequences</taxon>
        <taxon>metagenomes</taxon>
        <taxon>ecological metagenomes</taxon>
    </lineage>
</organism>
<feature type="compositionally biased region" description="Gly residues" evidence="7">
    <location>
        <begin position="9"/>
        <end position="31"/>
    </location>
</feature>
<evidence type="ECO:0000313" key="10">
    <source>
        <dbReference type="EMBL" id="SVA41830.1"/>
    </source>
</evidence>
<dbReference type="Pfam" id="PF01145">
    <property type="entry name" value="Band_7"/>
    <property type="match status" value="1"/>
</dbReference>
<accession>A0A381VNE7</accession>